<dbReference type="RefSeq" id="WP_132003160.1">
    <property type="nucleotide sequence ID" value="NZ_JABUHM010000002.1"/>
</dbReference>
<evidence type="ECO:0000256" key="1">
    <source>
        <dbReference type="SAM" id="SignalP"/>
    </source>
</evidence>
<feature type="chain" id="PRO_5020556207" description="Lipoprotein" evidence="1">
    <location>
        <begin position="28"/>
        <end position="130"/>
    </location>
</feature>
<evidence type="ECO:0000313" key="3">
    <source>
        <dbReference type="Proteomes" id="UP000295689"/>
    </source>
</evidence>
<evidence type="ECO:0008006" key="4">
    <source>
        <dbReference type="Google" id="ProtNLM"/>
    </source>
</evidence>
<dbReference type="Proteomes" id="UP000295689">
    <property type="component" value="Unassembled WGS sequence"/>
</dbReference>
<accession>A0A4V2RDZ1</accession>
<dbReference type="EMBL" id="SLVV01000003">
    <property type="protein sequence ID" value="TCN26680.1"/>
    <property type="molecule type" value="Genomic_DNA"/>
</dbReference>
<organism evidence="2 3">
    <name type="scientific">Mesobacillus foraminis</name>
    <dbReference type="NCBI Taxonomy" id="279826"/>
    <lineage>
        <taxon>Bacteria</taxon>
        <taxon>Bacillati</taxon>
        <taxon>Bacillota</taxon>
        <taxon>Bacilli</taxon>
        <taxon>Bacillales</taxon>
        <taxon>Bacillaceae</taxon>
        <taxon>Mesobacillus</taxon>
    </lineage>
</organism>
<sequence>MKRVLALLSACLMIFLVLGSQGSPVQAAEVLGEECGCHELQPLTGSERNKIVSTLLKSDEFKKVKAELKGANYQWDGAHAIEVVQPGPSMTLAGAYFNNQNGTKMVAAFILMNGDIVYGGLQPAEGEHQH</sequence>
<gene>
    <name evidence="2" type="ORF">EV146_103203</name>
</gene>
<keyword evidence="3" id="KW-1185">Reference proteome</keyword>
<dbReference type="AlphaFoldDB" id="A0A4V2RDZ1"/>
<proteinExistence type="predicted"/>
<keyword evidence="1" id="KW-0732">Signal</keyword>
<evidence type="ECO:0000313" key="2">
    <source>
        <dbReference type="EMBL" id="TCN26680.1"/>
    </source>
</evidence>
<name>A0A4V2RDZ1_9BACI</name>
<feature type="signal peptide" evidence="1">
    <location>
        <begin position="1"/>
        <end position="27"/>
    </location>
</feature>
<reference evidence="2 3" key="1">
    <citation type="journal article" date="2015" name="Stand. Genomic Sci.">
        <title>Genomic Encyclopedia of Bacterial and Archaeal Type Strains, Phase III: the genomes of soil and plant-associated and newly described type strains.</title>
        <authorList>
            <person name="Whitman W.B."/>
            <person name="Woyke T."/>
            <person name="Klenk H.P."/>
            <person name="Zhou Y."/>
            <person name="Lilburn T.G."/>
            <person name="Beck B.J."/>
            <person name="De Vos P."/>
            <person name="Vandamme P."/>
            <person name="Eisen J.A."/>
            <person name="Garrity G."/>
            <person name="Hugenholtz P."/>
            <person name="Kyrpides N.C."/>
        </authorList>
    </citation>
    <scope>NUCLEOTIDE SEQUENCE [LARGE SCALE GENOMIC DNA]</scope>
    <source>
        <strain evidence="2 3">CV53</strain>
    </source>
</reference>
<protein>
    <recommendedName>
        <fullName evidence="4">Lipoprotein</fullName>
    </recommendedName>
</protein>
<comment type="caution">
    <text evidence="2">The sequence shown here is derived from an EMBL/GenBank/DDBJ whole genome shotgun (WGS) entry which is preliminary data.</text>
</comment>